<feature type="signal peptide" evidence="4">
    <location>
        <begin position="1"/>
        <end position="19"/>
    </location>
</feature>
<dbReference type="PROSITE" id="PS51257">
    <property type="entry name" value="PROKAR_LIPOPROTEIN"/>
    <property type="match status" value="1"/>
</dbReference>
<keyword evidence="6" id="KW-1185">Reference proteome</keyword>
<feature type="chain" id="PRO_5045608595" evidence="4">
    <location>
        <begin position="20"/>
        <end position="352"/>
    </location>
</feature>
<dbReference type="InterPro" id="IPR004682">
    <property type="entry name" value="TRAP_DctP"/>
</dbReference>
<dbReference type="InterPro" id="IPR038404">
    <property type="entry name" value="TRAP_DctP_sf"/>
</dbReference>
<dbReference type="Proteomes" id="UP001310386">
    <property type="component" value="Unassembled WGS sequence"/>
</dbReference>
<dbReference type="PANTHER" id="PTHR33376">
    <property type="match status" value="1"/>
</dbReference>
<evidence type="ECO:0000256" key="4">
    <source>
        <dbReference type="SAM" id="SignalP"/>
    </source>
</evidence>
<evidence type="ECO:0000256" key="3">
    <source>
        <dbReference type="ARBA" id="ARBA00022729"/>
    </source>
</evidence>
<name>A0ABU5ZET8_9BACL</name>
<keyword evidence="2" id="KW-0813">Transport</keyword>
<accession>A0ABU5ZET8</accession>
<evidence type="ECO:0000313" key="6">
    <source>
        <dbReference type="Proteomes" id="UP001310386"/>
    </source>
</evidence>
<dbReference type="EMBL" id="JAYJLD010000005">
    <property type="protein sequence ID" value="MEB3101015.1"/>
    <property type="molecule type" value="Genomic_DNA"/>
</dbReference>
<comment type="caution">
    <text evidence="5">The sequence shown here is derived from an EMBL/GenBank/DDBJ whole genome shotgun (WGS) entry which is preliminary data.</text>
</comment>
<dbReference type="CDD" id="cd13674">
    <property type="entry name" value="PBP2_TRAP_SBP_like_1"/>
    <property type="match status" value="1"/>
</dbReference>
<comment type="similarity">
    <text evidence="1">Belongs to the bacterial solute-binding protein 7 family.</text>
</comment>
<dbReference type="NCBIfam" id="NF037995">
    <property type="entry name" value="TRAP_S1"/>
    <property type="match status" value="1"/>
</dbReference>
<sequence length="352" mass="38888">MKKKLASVVLAGVMALSLAACGGATDKQAGPQAGDQAAGQGDQKKEQIVIKFSHVVAPDSVKGKAADKFAELVAQKTDNKVKVEVYPSSQLYGDKDELDALVAGNVQMIAPSVTKMVKLDPRWQYVDMPFLFKDEEHAKKFFDSDAAKSLLNGQALQDNDILGLAFWENGFKQFVNSKHPLKTPEDFKGLKFRVQAGKVLESQFKSLGAGSATIPFGETYAALQQGTVDGTENTFNNIDTQKYQEVQKYMTVSNHGRLDYAIFVNKPFWESMPADIRAKVEEALKEATDYELQMAAAENQTSYDKLKQAGKLEIYELSDADKAQFEKLMEPVYSEFSNVITPELIDAIKNLK</sequence>
<reference evidence="5" key="1">
    <citation type="submission" date="2023-12" db="EMBL/GenBank/DDBJ databases">
        <title>Fervidustalea candida gen. nov., sp. nov., a novel member of the family Paenibacillaceae isolated from a geothermal area.</title>
        <authorList>
            <person name="Li W.-J."/>
            <person name="Jiao J.-Y."/>
            <person name="Chen Y."/>
        </authorList>
    </citation>
    <scope>NUCLEOTIDE SEQUENCE</scope>
    <source>
        <strain evidence="5">SYSU GA230002</strain>
    </source>
</reference>
<dbReference type="PIRSF" id="PIRSF006470">
    <property type="entry name" value="DctB"/>
    <property type="match status" value="1"/>
</dbReference>
<protein>
    <submittedName>
        <fullName evidence="5">TRAP transporter substrate-binding protein</fullName>
    </submittedName>
</protein>
<dbReference type="InterPro" id="IPR018389">
    <property type="entry name" value="DctP_fam"/>
</dbReference>
<evidence type="ECO:0000313" key="5">
    <source>
        <dbReference type="EMBL" id="MEB3101015.1"/>
    </source>
</evidence>
<dbReference type="Gene3D" id="3.40.190.170">
    <property type="entry name" value="Bacterial extracellular solute-binding protein, family 7"/>
    <property type="match status" value="1"/>
</dbReference>
<dbReference type="Pfam" id="PF03480">
    <property type="entry name" value="DctP"/>
    <property type="match status" value="1"/>
</dbReference>
<dbReference type="PANTHER" id="PTHR33376:SF7">
    <property type="entry name" value="C4-DICARBOXYLATE-BINDING PROTEIN DCTB"/>
    <property type="match status" value="1"/>
</dbReference>
<dbReference type="NCBIfam" id="TIGR00787">
    <property type="entry name" value="dctP"/>
    <property type="match status" value="1"/>
</dbReference>
<gene>
    <name evidence="5" type="ORF">VF724_04995</name>
</gene>
<dbReference type="SUPFAM" id="SSF53850">
    <property type="entry name" value="Periplasmic binding protein-like II"/>
    <property type="match status" value="1"/>
</dbReference>
<evidence type="ECO:0000256" key="1">
    <source>
        <dbReference type="ARBA" id="ARBA00009023"/>
    </source>
</evidence>
<organism evidence="5 6">
    <name type="scientific">Ferviditalea candida</name>
    <dbReference type="NCBI Taxonomy" id="3108399"/>
    <lineage>
        <taxon>Bacteria</taxon>
        <taxon>Bacillati</taxon>
        <taxon>Bacillota</taxon>
        <taxon>Bacilli</taxon>
        <taxon>Bacillales</taxon>
        <taxon>Paenibacillaceae</taxon>
        <taxon>Ferviditalea</taxon>
    </lineage>
</organism>
<keyword evidence="3 4" id="KW-0732">Signal</keyword>
<dbReference type="RefSeq" id="WP_371753131.1">
    <property type="nucleotide sequence ID" value="NZ_JAYJLD010000005.1"/>
</dbReference>
<evidence type="ECO:0000256" key="2">
    <source>
        <dbReference type="ARBA" id="ARBA00022448"/>
    </source>
</evidence>
<proteinExistence type="inferred from homology"/>